<dbReference type="EMBL" id="FWYF01000002">
    <property type="protein sequence ID" value="SMD35279.1"/>
    <property type="molecule type" value="Genomic_DNA"/>
</dbReference>
<evidence type="ECO:0000313" key="4">
    <source>
        <dbReference type="Proteomes" id="UP000192472"/>
    </source>
</evidence>
<name>A0A1W2GF27_REIFA</name>
<accession>A0A1W2GF27</accession>
<evidence type="ECO:0000259" key="2">
    <source>
        <dbReference type="Pfam" id="PF02563"/>
    </source>
</evidence>
<dbReference type="PANTHER" id="PTHR33619:SF3">
    <property type="entry name" value="POLYSACCHARIDE EXPORT PROTEIN GFCE-RELATED"/>
    <property type="match status" value="1"/>
</dbReference>
<keyword evidence="1" id="KW-0732">Signal</keyword>
<proteinExistence type="predicted"/>
<organism evidence="3 4">
    <name type="scientific">Reichenbachiella faecimaris</name>
    <dbReference type="NCBI Taxonomy" id="692418"/>
    <lineage>
        <taxon>Bacteria</taxon>
        <taxon>Pseudomonadati</taxon>
        <taxon>Bacteroidota</taxon>
        <taxon>Cytophagia</taxon>
        <taxon>Cytophagales</taxon>
        <taxon>Reichenbachiellaceae</taxon>
        <taxon>Reichenbachiella</taxon>
    </lineage>
</organism>
<dbReference type="Gene3D" id="3.10.560.10">
    <property type="entry name" value="Outer membrane lipoprotein wza domain like"/>
    <property type="match status" value="1"/>
</dbReference>
<dbReference type="RefSeq" id="WP_139793857.1">
    <property type="nucleotide sequence ID" value="NZ_FWYF01000002.1"/>
</dbReference>
<evidence type="ECO:0000256" key="1">
    <source>
        <dbReference type="ARBA" id="ARBA00022729"/>
    </source>
</evidence>
<protein>
    <submittedName>
        <fullName evidence="3">Polysaccharide export outer membrane protein</fullName>
    </submittedName>
</protein>
<reference evidence="3 4" key="1">
    <citation type="submission" date="2017-04" db="EMBL/GenBank/DDBJ databases">
        <authorList>
            <person name="Afonso C.L."/>
            <person name="Miller P.J."/>
            <person name="Scott M.A."/>
            <person name="Spackman E."/>
            <person name="Goraichik I."/>
            <person name="Dimitrov K.M."/>
            <person name="Suarez D.L."/>
            <person name="Swayne D.E."/>
        </authorList>
    </citation>
    <scope>NUCLEOTIDE SEQUENCE [LARGE SCALE GENOMIC DNA]</scope>
    <source>
        <strain evidence="3 4">DSM 26133</strain>
    </source>
</reference>
<sequence length="258" mass="28969">MKRFNAFIFPIAIVIFLVSCKAYKQDVMFKLDDNFTEQDLTSAVRQAEKNYLIQVDDMLSLDVFTNDGERIVDPNNELQQNVQGLKNRPTFNYLVKTDGTAKFPIVGQIKVDSLTLDQAELMLQKKYDEFYKQSFVKLQFSNKRVVVLGATPTGGQIIPLTNENVSLVEVLAIAGGLDMGSKSQNIKVIRGKLSNPEIYQINLSTVSGMKQSMLDIEPGDIIYIEPWRRPFIEGTKDVAPLLSLLSSTLALILVLQNL</sequence>
<dbReference type="Proteomes" id="UP000192472">
    <property type="component" value="Unassembled WGS sequence"/>
</dbReference>
<dbReference type="PANTHER" id="PTHR33619">
    <property type="entry name" value="POLYSACCHARIDE EXPORT PROTEIN GFCE-RELATED"/>
    <property type="match status" value="1"/>
</dbReference>
<keyword evidence="4" id="KW-1185">Reference proteome</keyword>
<dbReference type="Pfam" id="PF02563">
    <property type="entry name" value="Poly_export"/>
    <property type="match status" value="1"/>
</dbReference>
<dbReference type="PROSITE" id="PS51257">
    <property type="entry name" value="PROKAR_LIPOPROTEIN"/>
    <property type="match status" value="1"/>
</dbReference>
<gene>
    <name evidence="3" type="ORF">SAMN04488029_2432</name>
</gene>
<dbReference type="InterPro" id="IPR003715">
    <property type="entry name" value="Poly_export_N"/>
</dbReference>
<dbReference type="InterPro" id="IPR049712">
    <property type="entry name" value="Poly_export"/>
</dbReference>
<evidence type="ECO:0000313" key="3">
    <source>
        <dbReference type="EMBL" id="SMD35279.1"/>
    </source>
</evidence>
<dbReference type="GO" id="GO:0015159">
    <property type="term" value="F:polysaccharide transmembrane transporter activity"/>
    <property type="evidence" value="ECO:0007669"/>
    <property type="project" value="InterPro"/>
</dbReference>
<dbReference type="STRING" id="692418.SAMN04488029_2432"/>
<dbReference type="OrthoDB" id="1466931at2"/>
<dbReference type="AlphaFoldDB" id="A0A1W2GF27"/>
<feature type="domain" description="Polysaccharide export protein N-terminal" evidence="2">
    <location>
        <begin position="46"/>
        <end position="137"/>
    </location>
</feature>